<dbReference type="InterPro" id="IPR013762">
    <property type="entry name" value="Integrase-like_cat_sf"/>
</dbReference>
<name>E6VMK2_RHOPX</name>
<dbReference type="Pfam" id="PF00589">
    <property type="entry name" value="Phage_integrase"/>
    <property type="match status" value="1"/>
</dbReference>
<dbReference type="Proteomes" id="UP000001402">
    <property type="component" value="Chromosome"/>
</dbReference>
<dbReference type="InterPro" id="IPR004107">
    <property type="entry name" value="Integrase_SAM-like_N"/>
</dbReference>
<protein>
    <submittedName>
        <fullName evidence="8">Integrase family protein</fullName>
    </submittedName>
</protein>
<dbReference type="PROSITE" id="PS51898">
    <property type="entry name" value="TYR_RECOMBINASE"/>
    <property type="match status" value="1"/>
</dbReference>
<keyword evidence="4" id="KW-0233">DNA recombination</keyword>
<dbReference type="Gene3D" id="1.10.150.130">
    <property type="match status" value="1"/>
</dbReference>
<dbReference type="PANTHER" id="PTHR30349">
    <property type="entry name" value="PHAGE INTEGRASE-RELATED"/>
    <property type="match status" value="1"/>
</dbReference>
<dbReference type="Gene3D" id="1.10.443.10">
    <property type="entry name" value="Intergrase catalytic core"/>
    <property type="match status" value="1"/>
</dbReference>
<dbReference type="PROSITE" id="PS51900">
    <property type="entry name" value="CB"/>
    <property type="match status" value="1"/>
</dbReference>
<evidence type="ECO:0000256" key="1">
    <source>
        <dbReference type="ARBA" id="ARBA00008857"/>
    </source>
</evidence>
<dbReference type="InterPro" id="IPR050090">
    <property type="entry name" value="Tyrosine_recombinase_XerCD"/>
</dbReference>
<dbReference type="InterPro" id="IPR044068">
    <property type="entry name" value="CB"/>
</dbReference>
<evidence type="ECO:0000256" key="4">
    <source>
        <dbReference type="ARBA" id="ARBA00023172"/>
    </source>
</evidence>
<dbReference type="GO" id="GO:0006310">
    <property type="term" value="P:DNA recombination"/>
    <property type="evidence" value="ECO:0007669"/>
    <property type="project" value="UniProtKB-KW"/>
</dbReference>
<dbReference type="KEGG" id="rpx:Rpdx1_1880"/>
<evidence type="ECO:0000313" key="8">
    <source>
        <dbReference type="EMBL" id="ADU43492.1"/>
    </source>
</evidence>
<dbReference type="BioCyc" id="RPAL652103:RPDX1_RS09240-MONOMER"/>
<evidence type="ECO:0000256" key="5">
    <source>
        <dbReference type="PROSITE-ProRule" id="PRU01248"/>
    </source>
</evidence>
<feature type="domain" description="Core-binding (CB)" evidence="7">
    <location>
        <begin position="80"/>
        <end position="179"/>
    </location>
</feature>
<evidence type="ECO:0000313" key="9">
    <source>
        <dbReference type="Proteomes" id="UP000001402"/>
    </source>
</evidence>
<dbReference type="InterPro" id="IPR010998">
    <property type="entry name" value="Integrase_recombinase_N"/>
</dbReference>
<evidence type="ECO:0000256" key="2">
    <source>
        <dbReference type="ARBA" id="ARBA00022908"/>
    </source>
</evidence>
<reference evidence="8" key="1">
    <citation type="submission" date="2010-12" db="EMBL/GenBank/DDBJ databases">
        <title>Complete sequence of Rhodopseudomonas palustris DX-1.</title>
        <authorList>
            <consortium name="US DOE Joint Genome Institute"/>
            <person name="Lucas S."/>
            <person name="Copeland A."/>
            <person name="Lapidus A."/>
            <person name="Cheng J.-F."/>
            <person name="Goodwin L."/>
            <person name="Pitluck S."/>
            <person name="Misra M."/>
            <person name="Chertkov O."/>
            <person name="Detter J.C."/>
            <person name="Han C."/>
            <person name="Tapia R."/>
            <person name="Land M."/>
            <person name="Hauser L."/>
            <person name="Kyrpides N."/>
            <person name="Ivanova N."/>
            <person name="Ovchinnikova G."/>
            <person name="Logan B."/>
            <person name="Oda Y."/>
            <person name="Harwood C."/>
            <person name="Woyke T."/>
        </authorList>
    </citation>
    <scope>NUCLEOTIDE SEQUENCE [LARGE SCALE GENOMIC DNA]</scope>
    <source>
        <strain evidence="8">DX-1</strain>
    </source>
</reference>
<dbReference type="PANTHER" id="PTHR30349:SF41">
    <property type="entry name" value="INTEGRASE_RECOMBINASE PROTEIN MJ0367-RELATED"/>
    <property type="match status" value="1"/>
</dbReference>
<keyword evidence="3 5" id="KW-0238">DNA-binding</keyword>
<dbReference type="GO" id="GO:0015074">
    <property type="term" value="P:DNA integration"/>
    <property type="evidence" value="ECO:0007669"/>
    <property type="project" value="UniProtKB-KW"/>
</dbReference>
<organism evidence="8 9">
    <name type="scientific">Rhodopseudomonas palustris (strain DX-1)</name>
    <dbReference type="NCBI Taxonomy" id="652103"/>
    <lineage>
        <taxon>Bacteria</taxon>
        <taxon>Pseudomonadati</taxon>
        <taxon>Pseudomonadota</taxon>
        <taxon>Alphaproteobacteria</taxon>
        <taxon>Hyphomicrobiales</taxon>
        <taxon>Nitrobacteraceae</taxon>
        <taxon>Rhodopseudomonas</taxon>
    </lineage>
</organism>
<dbReference type="GO" id="GO:0003677">
    <property type="term" value="F:DNA binding"/>
    <property type="evidence" value="ECO:0007669"/>
    <property type="project" value="UniProtKB-UniRule"/>
</dbReference>
<evidence type="ECO:0000256" key="3">
    <source>
        <dbReference type="ARBA" id="ARBA00023125"/>
    </source>
</evidence>
<dbReference type="EMBL" id="CP002418">
    <property type="protein sequence ID" value="ADU43492.1"/>
    <property type="molecule type" value="Genomic_DNA"/>
</dbReference>
<comment type="similarity">
    <text evidence="1">Belongs to the 'phage' integrase family.</text>
</comment>
<dbReference type="STRING" id="652103.Rpdx1_1880"/>
<feature type="domain" description="Tyr recombinase" evidence="6">
    <location>
        <begin position="201"/>
        <end position="384"/>
    </location>
</feature>
<keyword evidence="2" id="KW-0229">DNA integration</keyword>
<dbReference type="Pfam" id="PF02899">
    <property type="entry name" value="Phage_int_SAM_1"/>
    <property type="match status" value="1"/>
</dbReference>
<dbReference type="eggNOG" id="COG0582">
    <property type="taxonomic scope" value="Bacteria"/>
</dbReference>
<proteinExistence type="inferred from homology"/>
<accession>E6VMK2</accession>
<sequence>MAEANRRKHFFVDQFHRQIAHLEKAGSEADASRAREAAEFRQILESHDRTWHEDEEGREWSDHEEELDRLRARAKEILNESGQEAAERFYKAATGEATLLSDQYPIWLGEVEHAGQTKAQHESTIRRFIDWAGQGVSVEDVTRKKAGAYVSDILNGSGLARATVRRHVSSLSTLWQWLAGRGIAPANPWRGQQLGKKAAPAERRGLANERLLKLLGATYSTPKYAQLLSDLLRLALLHGARLDELCALKSLDIAKREDGYWMVITSGKTRAAKREIPVHVLAVEIVERRLKDADEYLFKGLVAGGPDGKRSWYASKAYGRFREQVGVTGDKEDFHALRNTFITCMEGLEVPESTVKLLVGHQRQSMTYGHYSKGDRVNLRKAIEKLDYGSEVMRAIEQ</sequence>
<gene>
    <name evidence="8" type="ordered locus">Rpdx1_1880</name>
</gene>
<dbReference type="SUPFAM" id="SSF56349">
    <property type="entry name" value="DNA breaking-rejoining enzymes"/>
    <property type="match status" value="1"/>
</dbReference>
<dbReference type="HOGENOM" id="CLU_038358_1_1_5"/>
<dbReference type="InterPro" id="IPR011010">
    <property type="entry name" value="DNA_brk_join_enz"/>
</dbReference>
<dbReference type="InterPro" id="IPR002104">
    <property type="entry name" value="Integrase_catalytic"/>
</dbReference>
<evidence type="ECO:0000259" key="6">
    <source>
        <dbReference type="PROSITE" id="PS51898"/>
    </source>
</evidence>
<evidence type="ECO:0000259" key="7">
    <source>
        <dbReference type="PROSITE" id="PS51900"/>
    </source>
</evidence>
<dbReference type="AlphaFoldDB" id="E6VMK2"/>